<name>A0A1N7IGS9_9FLAO</name>
<sequence length="81" mass="9841">MKLNINHNGAIYEAQVTKEKYFYIFRLRRYDGIIDYYEPFSFGRFSCSLQCRLKHYKDFKKRVFNSKLENPFINDSLILAN</sequence>
<evidence type="ECO:0000313" key="4">
    <source>
        <dbReference type="Proteomes" id="UP000279541"/>
    </source>
</evidence>
<evidence type="ECO:0000313" key="1">
    <source>
        <dbReference type="EMBL" id="AZB00158.1"/>
    </source>
</evidence>
<dbReference type="Proteomes" id="UP000186106">
    <property type="component" value="Unassembled WGS sequence"/>
</dbReference>
<dbReference type="RefSeq" id="WP_076354667.1">
    <property type="nucleotide sequence ID" value="NZ_CP033926.1"/>
</dbReference>
<dbReference type="Proteomes" id="UP000279541">
    <property type="component" value="Chromosome"/>
</dbReference>
<evidence type="ECO:0008006" key="5">
    <source>
        <dbReference type="Google" id="ProtNLM"/>
    </source>
</evidence>
<reference evidence="1 4" key="2">
    <citation type="submission" date="2018-11" db="EMBL/GenBank/DDBJ databases">
        <title>Proposal to divide the Flavobacteriaceae and reorganize its genera based on Amino Acid Identity values calculated from whole genome sequences.</title>
        <authorList>
            <person name="Nicholson A.C."/>
            <person name="Gulvik C.A."/>
            <person name="Whitney A.M."/>
            <person name="Humrighouse B.W."/>
            <person name="Bell M."/>
            <person name="Holmes B."/>
            <person name="Steigerwalt A.G."/>
            <person name="Villarma A."/>
            <person name="Sheth M."/>
            <person name="Batra D."/>
            <person name="Pryor J."/>
            <person name="Bernardet J.-F."/>
            <person name="Hugo C."/>
            <person name="Kampfer P."/>
            <person name="Newman J."/>
            <person name="McQuiston J.R."/>
        </authorList>
    </citation>
    <scope>NUCLEOTIDE SEQUENCE [LARGE SCALE GENOMIC DNA]</scope>
    <source>
        <strain evidence="1 4">DSM 16927</strain>
    </source>
</reference>
<keyword evidence="4" id="KW-1185">Reference proteome</keyword>
<gene>
    <name evidence="1" type="ORF">EG359_11215</name>
    <name evidence="2" type="ORF">SAMN05421768_105164</name>
</gene>
<dbReference type="EMBL" id="CP033926">
    <property type="protein sequence ID" value="AZB00158.1"/>
    <property type="molecule type" value="Genomic_DNA"/>
</dbReference>
<evidence type="ECO:0000313" key="3">
    <source>
        <dbReference type="Proteomes" id="UP000186106"/>
    </source>
</evidence>
<evidence type="ECO:0000313" key="2">
    <source>
        <dbReference type="EMBL" id="SIS36293.1"/>
    </source>
</evidence>
<organism evidence="2 3">
    <name type="scientific">Chryseobacterium joostei</name>
    <dbReference type="NCBI Taxonomy" id="112234"/>
    <lineage>
        <taxon>Bacteria</taxon>
        <taxon>Pseudomonadati</taxon>
        <taxon>Bacteroidota</taxon>
        <taxon>Flavobacteriia</taxon>
        <taxon>Flavobacteriales</taxon>
        <taxon>Weeksellaceae</taxon>
        <taxon>Chryseobacterium group</taxon>
        <taxon>Chryseobacterium</taxon>
    </lineage>
</organism>
<dbReference type="STRING" id="112234.SAMN05421768_105164"/>
<protein>
    <recommendedName>
        <fullName evidence="5">KTSC domain-containing protein</fullName>
    </recommendedName>
</protein>
<dbReference type="OrthoDB" id="9903912at2"/>
<dbReference type="AlphaFoldDB" id="A0A1N7IGS9"/>
<dbReference type="EMBL" id="FTNZ01000005">
    <property type="protein sequence ID" value="SIS36293.1"/>
    <property type="molecule type" value="Genomic_DNA"/>
</dbReference>
<accession>A0A1N7IGS9</accession>
<proteinExistence type="predicted"/>
<reference evidence="2 3" key="1">
    <citation type="submission" date="2017-01" db="EMBL/GenBank/DDBJ databases">
        <authorList>
            <person name="Mah S.A."/>
            <person name="Swanson W.J."/>
            <person name="Moy G.W."/>
            <person name="Vacquier V.D."/>
        </authorList>
    </citation>
    <scope>NUCLEOTIDE SEQUENCE [LARGE SCALE GENOMIC DNA]</scope>
    <source>
        <strain evidence="2 3">DSM 16927</strain>
    </source>
</reference>
<dbReference type="KEGG" id="cjt:EG359_11215"/>